<evidence type="ECO:0000313" key="2">
    <source>
        <dbReference type="EMBL" id="KNE66699.1"/>
    </source>
</evidence>
<evidence type="ECO:0000256" key="1">
    <source>
        <dbReference type="SAM" id="MobiDB-lite"/>
    </source>
</evidence>
<keyword evidence="3" id="KW-1185">Reference proteome</keyword>
<feature type="region of interest" description="Disordered" evidence="1">
    <location>
        <begin position="1"/>
        <end position="20"/>
    </location>
</feature>
<feature type="compositionally biased region" description="Low complexity" evidence="1">
    <location>
        <begin position="61"/>
        <end position="75"/>
    </location>
</feature>
<reference evidence="3" key="2">
    <citation type="submission" date="2009-11" db="EMBL/GenBank/DDBJ databases">
        <title>The Genome Sequence of Allomyces macrogynus strain ATCC 38327.</title>
        <authorList>
            <consortium name="The Broad Institute Genome Sequencing Platform"/>
            <person name="Russ C."/>
            <person name="Cuomo C."/>
            <person name="Shea T."/>
            <person name="Young S.K."/>
            <person name="Zeng Q."/>
            <person name="Koehrsen M."/>
            <person name="Haas B."/>
            <person name="Borodovsky M."/>
            <person name="Guigo R."/>
            <person name="Alvarado L."/>
            <person name="Berlin A."/>
            <person name="Borenstein D."/>
            <person name="Chen Z."/>
            <person name="Engels R."/>
            <person name="Freedman E."/>
            <person name="Gellesch M."/>
            <person name="Goldberg J."/>
            <person name="Griggs A."/>
            <person name="Gujja S."/>
            <person name="Heiman D."/>
            <person name="Hepburn T."/>
            <person name="Howarth C."/>
            <person name="Jen D."/>
            <person name="Larson L."/>
            <person name="Lewis B."/>
            <person name="Mehta T."/>
            <person name="Park D."/>
            <person name="Pearson M."/>
            <person name="Roberts A."/>
            <person name="Saif S."/>
            <person name="Shenoy N."/>
            <person name="Sisk P."/>
            <person name="Stolte C."/>
            <person name="Sykes S."/>
            <person name="Walk T."/>
            <person name="White J."/>
            <person name="Yandava C."/>
            <person name="Burger G."/>
            <person name="Gray M.W."/>
            <person name="Holland P.W.H."/>
            <person name="King N."/>
            <person name="Lang F.B.F."/>
            <person name="Roger A.J."/>
            <person name="Ruiz-Trillo I."/>
            <person name="Lander E."/>
            <person name="Nusbaum C."/>
        </authorList>
    </citation>
    <scope>NUCLEOTIDE SEQUENCE [LARGE SCALE GENOMIC DNA]</scope>
    <source>
        <strain evidence="3">ATCC 38327</strain>
    </source>
</reference>
<dbReference type="AlphaFoldDB" id="A0A0L0SWH9"/>
<evidence type="ECO:0000313" key="3">
    <source>
        <dbReference type="Proteomes" id="UP000054350"/>
    </source>
</evidence>
<protein>
    <submittedName>
        <fullName evidence="2">Uncharacterized protein</fullName>
    </submittedName>
</protein>
<sequence length="88" mass="9616">MVPLHPRPARGCLERAPRPGYVDDYVAQLPRPANAKRPAYAEFRVPEPPRTTMIVRQIPHTSATKSKAAAKGAATMGRHTGGRDPGQY</sequence>
<gene>
    <name evidence="2" type="ORF">AMAG_19495</name>
</gene>
<accession>A0A0L0SWH9</accession>
<organism evidence="2 3">
    <name type="scientific">Allomyces macrogynus (strain ATCC 38327)</name>
    <name type="common">Allomyces javanicus var. macrogynus</name>
    <dbReference type="NCBI Taxonomy" id="578462"/>
    <lineage>
        <taxon>Eukaryota</taxon>
        <taxon>Fungi</taxon>
        <taxon>Fungi incertae sedis</taxon>
        <taxon>Blastocladiomycota</taxon>
        <taxon>Blastocladiomycetes</taxon>
        <taxon>Blastocladiales</taxon>
        <taxon>Blastocladiaceae</taxon>
        <taxon>Allomyces</taxon>
    </lineage>
</organism>
<proteinExistence type="predicted"/>
<dbReference type="OrthoDB" id="10663429at2759"/>
<reference evidence="2 3" key="1">
    <citation type="submission" date="2009-11" db="EMBL/GenBank/DDBJ databases">
        <title>Annotation of Allomyces macrogynus ATCC 38327.</title>
        <authorList>
            <consortium name="The Broad Institute Genome Sequencing Platform"/>
            <person name="Russ C."/>
            <person name="Cuomo C."/>
            <person name="Burger G."/>
            <person name="Gray M.W."/>
            <person name="Holland P.W.H."/>
            <person name="King N."/>
            <person name="Lang F.B.F."/>
            <person name="Roger A.J."/>
            <person name="Ruiz-Trillo I."/>
            <person name="Young S.K."/>
            <person name="Zeng Q."/>
            <person name="Gargeya S."/>
            <person name="Fitzgerald M."/>
            <person name="Haas B."/>
            <person name="Abouelleil A."/>
            <person name="Alvarado L."/>
            <person name="Arachchi H.M."/>
            <person name="Berlin A."/>
            <person name="Chapman S.B."/>
            <person name="Gearin G."/>
            <person name="Goldberg J."/>
            <person name="Griggs A."/>
            <person name="Gujja S."/>
            <person name="Hansen M."/>
            <person name="Heiman D."/>
            <person name="Howarth C."/>
            <person name="Larimer J."/>
            <person name="Lui A."/>
            <person name="MacDonald P.J.P."/>
            <person name="McCowen C."/>
            <person name="Montmayeur A."/>
            <person name="Murphy C."/>
            <person name="Neiman D."/>
            <person name="Pearson M."/>
            <person name="Priest M."/>
            <person name="Roberts A."/>
            <person name="Saif S."/>
            <person name="Shea T."/>
            <person name="Sisk P."/>
            <person name="Stolte C."/>
            <person name="Sykes S."/>
            <person name="Wortman J."/>
            <person name="Nusbaum C."/>
            <person name="Birren B."/>
        </authorList>
    </citation>
    <scope>NUCLEOTIDE SEQUENCE [LARGE SCALE GENOMIC DNA]</scope>
    <source>
        <strain evidence="2 3">ATCC 38327</strain>
    </source>
</reference>
<dbReference type="VEuPathDB" id="FungiDB:AMAG_19495"/>
<feature type="region of interest" description="Disordered" evidence="1">
    <location>
        <begin position="59"/>
        <end position="88"/>
    </location>
</feature>
<dbReference type="EMBL" id="GG745351">
    <property type="protein sequence ID" value="KNE66699.1"/>
    <property type="molecule type" value="Genomic_DNA"/>
</dbReference>
<dbReference type="Proteomes" id="UP000054350">
    <property type="component" value="Unassembled WGS sequence"/>
</dbReference>
<name>A0A0L0SWH9_ALLM3</name>